<dbReference type="AlphaFoldDB" id="A0ABC9F2W5"/>
<evidence type="ECO:0000313" key="5">
    <source>
        <dbReference type="EMBL" id="CAL5068130.1"/>
    </source>
</evidence>
<name>A0ABC9F2W5_9POAL</name>
<feature type="compositionally biased region" description="Basic and acidic residues" evidence="3">
    <location>
        <begin position="91"/>
        <end position="116"/>
    </location>
</feature>
<dbReference type="GO" id="GO:0008270">
    <property type="term" value="F:zinc ion binding"/>
    <property type="evidence" value="ECO:0007669"/>
    <property type="project" value="UniProtKB-KW"/>
</dbReference>
<feature type="domain" description="PHD-type zinc finger plants" evidence="4">
    <location>
        <begin position="25"/>
        <end position="67"/>
    </location>
</feature>
<dbReference type="InterPro" id="IPR056874">
    <property type="entry name" value="PHD_dom_pln"/>
</dbReference>
<dbReference type="Pfam" id="PF25054">
    <property type="entry name" value="PHD_pln"/>
    <property type="match status" value="1"/>
</dbReference>
<evidence type="ECO:0000256" key="2">
    <source>
        <dbReference type="ARBA" id="ARBA00022833"/>
    </source>
</evidence>
<evidence type="ECO:0000256" key="1">
    <source>
        <dbReference type="ARBA" id="ARBA00022771"/>
    </source>
</evidence>
<protein>
    <recommendedName>
        <fullName evidence="4">PHD-type zinc finger plants domain-containing protein</fullName>
    </recommendedName>
</protein>
<accession>A0ABC9F2W5</accession>
<evidence type="ECO:0000313" key="6">
    <source>
        <dbReference type="Proteomes" id="UP001497457"/>
    </source>
</evidence>
<gene>
    <name evidence="5" type="ORF">URODEC1_LOCUS101379</name>
</gene>
<dbReference type="SUPFAM" id="SSF57903">
    <property type="entry name" value="FYVE/PHD zinc finger"/>
    <property type="match status" value="1"/>
</dbReference>
<dbReference type="PANTHER" id="PTHR33779">
    <property type="entry name" value="EXPRESSED PROTEIN"/>
    <property type="match status" value="1"/>
</dbReference>
<organism evidence="5 6">
    <name type="scientific">Urochloa decumbens</name>
    <dbReference type="NCBI Taxonomy" id="240449"/>
    <lineage>
        <taxon>Eukaryota</taxon>
        <taxon>Viridiplantae</taxon>
        <taxon>Streptophyta</taxon>
        <taxon>Embryophyta</taxon>
        <taxon>Tracheophyta</taxon>
        <taxon>Spermatophyta</taxon>
        <taxon>Magnoliopsida</taxon>
        <taxon>Liliopsida</taxon>
        <taxon>Poales</taxon>
        <taxon>Poaceae</taxon>
        <taxon>PACMAD clade</taxon>
        <taxon>Panicoideae</taxon>
        <taxon>Panicodae</taxon>
        <taxon>Paniceae</taxon>
        <taxon>Melinidinae</taxon>
        <taxon>Urochloa</taxon>
    </lineage>
</organism>
<keyword evidence="6" id="KW-1185">Reference proteome</keyword>
<reference evidence="5 6" key="2">
    <citation type="submission" date="2024-10" db="EMBL/GenBank/DDBJ databases">
        <authorList>
            <person name="Ryan C."/>
        </authorList>
    </citation>
    <scope>NUCLEOTIDE SEQUENCE [LARGE SCALE GENOMIC DNA]</scope>
</reference>
<keyword evidence="1" id="KW-0479">Metal-binding</keyword>
<keyword evidence="2" id="KW-0862">Zinc</keyword>
<dbReference type="PANTHER" id="PTHR33779:SF14">
    <property type="entry name" value="OS02G0568600 PROTEIN"/>
    <property type="match status" value="1"/>
</dbReference>
<keyword evidence="1" id="KW-0863">Zinc-finger</keyword>
<evidence type="ECO:0000259" key="4">
    <source>
        <dbReference type="Pfam" id="PF25054"/>
    </source>
</evidence>
<dbReference type="Proteomes" id="UP001497457">
    <property type="component" value="Chromosome 5rd"/>
</dbReference>
<proteinExistence type="predicted"/>
<reference evidence="6" key="1">
    <citation type="submission" date="2024-06" db="EMBL/GenBank/DDBJ databases">
        <authorList>
            <person name="Ryan C."/>
        </authorList>
    </citation>
    <scope>NUCLEOTIDE SEQUENCE [LARGE SCALE GENOMIC DNA]</scope>
</reference>
<evidence type="ECO:0000256" key="3">
    <source>
        <dbReference type="SAM" id="MobiDB-lite"/>
    </source>
</evidence>
<sequence length="189" mass="20510">MASPPPPSPHDAEGSASAAAGAVCCMCGDHGLPGELVRCRRCRVRLQHRYCSDLYPRAAAYRRCNWCLREPADQSGRPGHAAAAAATVANRPEEKRKESSASDEERQRQQRHEGFSSRRPPAELGRPVKKKHKADEKMPPPPPVAVAGAGKGIVTGTNGGKEEVMRAGKARVNRVRVQRYKLLAEVISC</sequence>
<feature type="region of interest" description="Disordered" evidence="3">
    <location>
        <begin position="72"/>
        <end position="151"/>
    </location>
</feature>
<dbReference type="InterPro" id="IPR011011">
    <property type="entry name" value="Znf_FYVE_PHD"/>
</dbReference>
<dbReference type="EMBL" id="OZ075115">
    <property type="protein sequence ID" value="CAL5068130.1"/>
    <property type="molecule type" value="Genomic_DNA"/>
</dbReference>